<dbReference type="InterPro" id="IPR032808">
    <property type="entry name" value="DoxX"/>
</dbReference>
<feature type="transmembrane region" description="Helical" evidence="5">
    <location>
        <begin position="7"/>
        <end position="29"/>
    </location>
</feature>
<evidence type="ECO:0000256" key="2">
    <source>
        <dbReference type="ARBA" id="ARBA00022692"/>
    </source>
</evidence>
<dbReference type="GO" id="GO:0016020">
    <property type="term" value="C:membrane"/>
    <property type="evidence" value="ECO:0007669"/>
    <property type="project" value="UniProtKB-SubCell"/>
</dbReference>
<evidence type="ECO:0000256" key="5">
    <source>
        <dbReference type="SAM" id="Phobius"/>
    </source>
</evidence>
<sequence length="138" mass="15019">MTLPSRWCALLHSPLVRWLCLLLLCAAYLQGGLTKLSGFDGAVAEMRHFGLAPAEPLAVLVIAGELGASLMILTGRARWLGAAGLALFTLAATLVANRYWEMQGMERFMAANAFYEHLGLAGAFLLVACQDLDRRQRI</sequence>
<name>A0A7X2INR8_9BURK</name>
<comment type="subcellular location">
    <subcellularLocation>
        <location evidence="1">Membrane</location>
        <topology evidence="1">Multi-pass membrane protein</topology>
    </subcellularLocation>
</comment>
<feature type="transmembrane region" description="Helical" evidence="5">
    <location>
        <begin position="79"/>
        <end position="96"/>
    </location>
</feature>
<keyword evidence="7" id="KW-1185">Reference proteome</keyword>
<evidence type="ECO:0000256" key="3">
    <source>
        <dbReference type="ARBA" id="ARBA00022989"/>
    </source>
</evidence>
<organism evidence="6 7">
    <name type="scientific">Pseudoduganella rivuli</name>
    <dbReference type="NCBI Taxonomy" id="2666085"/>
    <lineage>
        <taxon>Bacteria</taxon>
        <taxon>Pseudomonadati</taxon>
        <taxon>Pseudomonadota</taxon>
        <taxon>Betaproteobacteria</taxon>
        <taxon>Burkholderiales</taxon>
        <taxon>Oxalobacteraceae</taxon>
        <taxon>Telluria group</taxon>
        <taxon>Pseudoduganella</taxon>
    </lineage>
</organism>
<dbReference type="RefSeq" id="WP_154375594.1">
    <property type="nucleotide sequence ID" value="NZ_WKJJ01000009.1"/>
</dbReference>
<feature type="transmembrane region" description="Helical" evidence="5">
    <location>
        <begin position="108"/>
        <end position="129"/>
    </location>
</feature>
<gene>
    <name evidence="6" type="ORF">GJ700_16125</name>
</gene>
<accession>A0A7X2INR8</accession>
<comment type="caution">
    <text evidence="6">The sequence shown here is derived from an EMBL/GenBank/DDBJ whole genome shotgun (WGS) entry which is preliminary data.</text>
</comment>
<reference evidence="6 7" key="1">
    <citation type="submission" date="2019-11" db="EMBL/GenBank/DDBJ databases">
        <title>Novel species isolated from a subtropical stream in China.</title>
        <authorList>
            <person name="Lu H."/>
        </authorList>
    </citation>
    <scope>NUCLEOTIDE SEQUENCE [LARGE SCALE GENOMIC DNA]</scope>
    <source>
        <strain evidence="6 7">FT92W</strain>
    </source>
</reference>
<dbReference type="Pfam" id="PF07681">
    <property type="entry name" value="DoxX"/>
    <property type="match status" value="1"/>
</dbReference>
<keyword evidence="2 5" id="KW-0812">Transmembrane</keyword>
<protein>
    <submittedName>
        <fullName evidence="6">DoxX family membrane protein</fullName>
    </submittedName>
</protein>
<keyword evidence="4 5" id="KW-0472">Membrane</keyword>
<evidence type="ECO:0000256" key="4">
    <source>
        <dbReference type="ARBA" id="ARBA00023136"/>
    </source>
</evidence>
<feature type="transmembrane region" description="Helical" evidence="5">
    <location>
        <begin position="49"/>
        <end position="72"/>
    </location>
</feature>
<evidence type="ECO:0000313" key="6">
    <source>
        <dbReference type="EMBL" id="MRV73239.1"/>
    </source>
</evidence>
<dbReference type="Proteomes" id="UP000446768">
    <property type="component" value="Unassembled WGS sequence"/>
</dbReference>
<dbReference type="EMBL" id="WKJJ01000009">
    <property type="protein sequence ID" value="MRV73239.1"/>
    <property type="molecule type" value="Genomic_DNA"/>
</dbReference>
<dbReference type="AlphaFoldDB" id="A0A7X2INR8"/>
<proteinExistence type="predicted"/>
<evidence type="ECO:0000313" key="7">
    <source>
        <dbReference type="Proteomes" id="UP000446768"/>
    </source>
</evidence>
<keyword evidence="3 5" id="KW-1133">Transmembrane helix</keyword>
<evidence type="ECO:0000256" key="1">
    <source>
        <dbReference type="ARBA" id="ARBA00004141"/>
    </source>
</evidence>